<feature type="transmembrane region" description="Helical" evidence="2">
    <location>
        <begin position="74"/>
        <end position="98"/>
    </location>
</feature>
<feature type="transmembrane region" description="Helical" evidence="2">
    <location>
        <begin position="390"/>
        <end position="411"/>
    </location>
</feature>
<feature type="transmembrane region" description="Helical" evidence="2">
    <location>
        <begin position="364"/>
        <end position="384"/>
    </location>
</feature>
<keyword evidence="4" id="KW-1185">Reference proteome</keyword>
<sequence length="590" mass="63111">MNQTVPPATTLPCTPVSATPSSRPRHLRNAIPPAARHVRGWRYFAGLFGGEHIAATEFVIGVTFVTMGVGTRELLLGLLIGNMLAVASWMLVTTPIAVETRRSLFSYLEQITGPWFSKLYNSAILLFYGALAAAMITVSAYAVRFAFGLPVQLHAYPTSVAFVVITLALSAVVIVVAARGFEAMANFATICAPWMLACFICGGAVALPLLALQANGHTGLGGLSGFLDTADATIWKGTTPEGKPGISVWEVAAFAWANGAMVHLGLIDMATFRFAHRKWYGAFSGIGMFLGHYVGWLSAGLMGAGAAVVVGSSLLVLDSADVAFATLGYVGVLAVICAGWTTANACLYRAGLAASALMPSMPRGRATAIIGVLIAVAACFPFVAQSVMPLTVYGAILLCPVGAIVIAEHYLLPRLGLTRYWSRYLGQSMNYAALLVWGVALAFAATMVVTGWMSFYYIFLPEYLIALALYPLVAARMGARDTWPKDEARQAEREAVLQRFEEKRLAEHEEDQEEDPSNEHTARLAKWLLFGAGAVLAIMIAMAVRLALYAGDPALLGTMRQDYFLTAVALTFTYFLMALAAMRATDAPEG</sequence>
<dbReference type="PANTHER" id="PTHR30569:SF0">
    <property type="entry name" value="CYTOSINE PERMEASE"/>
    <property type="match status" value="1"/>
</dbReference>
<protein>
    <recommendedName>
        <fullName evidence="5">Nucleoside transporter</fullName>
    </recommendedName>
</protein>
<dbReference type="InterPro" id="IPR030191">
    <property type="entry name" value="CodB"/>
</dbReference>
<feature type="transmembrane region" description="Helical" evidence="2">
    <location>
        <begin position="190"/>
        <end position="211"/>
    </location>
</feature>
<feature type="transmembrane region" description="Helical" evidence="2">
    <location>
        <begin position="563"/>
        <end position="582"/>
    </location>
</feature>
<organism evidence="3 4">
    <name type="scientific">Pseudooceanicola albus</name>
    <dbReference type="NCBI Taxonomy" id="2692189"/>
    <lineage>
        <taxon>Bacteria</taxon>
        <taxon>Pseudomonadati</taxon>
        <taxon>Pseudomonadota</taxon>
        <taxon>Alphaproteobacteria</taxon>
        <taxon>Rhodobacterales</taxon>
        <taxon>Paracoccaceae</taxon>
        <taxon>Pseudooceanicola</taxon>
    </lineage>
</organism>
<feature type="transmembrane region" description="Helical" evidence="2">
    <location>
        <begin position="322"/>
        <end position="343"/>
    </location>
</feature>
<evidence type="ECO:0000313" key="4">
    <source>
        <dbReference type="Proteomes" id="UP000477911"/>
    </source>
</evidence>
<dbReference type="GO" id="GO:0005886">
    <property type="term" value="C:plasma membrane"/>
    <property type="evidence" value="ECO:0007669"/>
    <property type="project" value="TreeGrafter"/>
</dbReference>
<evidence type="ECO:0000313" key="3">
    <source>
        <dbReference type="EMBL" id="MXN17400.1"/>
    </source>
</evidence>
<dbReference type="Gene3D" id="1.10.4160.10">
    <property type="entry name" value="Hydantoin permease"/>
    <property type="match status" value="1"/>
</dbReference>
<keyword evidence="2" id="KW-1133">Transmembrane helix</keyword>
<dbReference type="AlphaFoldDB" id="A0A6L7G1Q9"/>
<feature type="transmembrane region" description="Helical" evidence="2">
    <location>
        <begin position="431"/>
        <end position="449"/>
    </location>
</feature>
<feature type="transmembrane region" description="Helical" evidence="2">
    <location>
        <begin position="527"/>
        <end position="551"/>
    </location>
</feature>
<reference evidence="3 4" key="1">
    <citation type="submission" date="2019-12" db="EMBL/GenBank/DDBJ databases">
        <authorList>
            <person name="Li M."/>
        </authorList>
    </citation>
    <scope>NUCLEOTIDE SEQUENCE [LARGE SCALE GENOMIC DNA]</scope>
    <source>
        <strain evidence="3 4">GBMRC 2024</strain>
    </source>
</reference>
<proteinExistence type="predicted"/>
<feature type="region of interest" description="Disordered" evidence="1">
    <location>
        <begin position="1"/>
        <end position="25"/>
    </location>
</feature>
<feature type="transmembrane region" description="Helical" evidence="2">
    <location>
        <begin position="119"/>
        <end position="143"/>
    </location>
</feature>
<feature type="transmembrane region" description="Helical" evidence="2">
    <location>
        <begin position="253"/>
        <end position="272"/>
    </location>
</feature>
<evidence type="ECO:0000256" key="2">
    <source>
        <dbReference type="SAM" id="Phobius"/>
    </source>
</evidence>
<dbReference type="EMBL" id="WUMU01000004">
    <property type="protein sequence ID" value="MXN17400.1"/>
    <property type="molecule type" value="Genomic_DNA"/>
</dbReference>
<evidence type="ECO:0000256" key="1">
    <source>
        <dbReference type="SAM" id="MobiDB-lite"/>
    </source>
</evidence>
<name>A0A6L7G1Q9_9RHOB</name>
<keyword evidence="2" id="KW-0472">Membrane</keyword>
<accession>A0A6L7G1Q9</accession>
<dbReference type="GO" id="GO:0015209">
    <property type="term" value="F:cytosine transmembrane transporter activity"/>
    <property type="evidence" value="ECO:0007669"/>
    <property type="project" value="InterPro"/>
</dbReference>
<gene>
    <name evidence="3" type="ORF">GR170_06110</name>
</gene>
<keyword evidence="2" id="KW-0812">Transmembrane</keyword>
<feature type="transmembrane region" description="Helical" evidence="2">
    <location>
        <begin position="155"/>
        <end position="178"/>
    </location>
</feature>
<feature type="transmembrane region" description="Helical" evidence="2">
    <location>
        <begin position="293"/>
        <end position="316"/>
    </location>
</feature>
<dbReference type="RefSeq" id="WP_160892686.1">
    <property type="nucleotide sequence ID" value="NZ_WUMU01000004.1"/>
</dbReference>
<comment type="caution">
    <text evidence="3">The sequence shown here is derived from an EMBL/GenBank/DDBJ whole genome shotgun (WGS) entry which is preliminary data.</text>
</comment>
<feature type="transmembrane region" description="Helical" evidence="2">
    <location>
        <begin position="455"/>
        <end position="475"/>
    </location>
</feature>
<dbReference type="PANTHER" id="PTHR30569">
    <property type="entry name" value="CYTOSINE TRANSPORTER CODB"/>
    <property type="match status" value="1"/>
</dbReference>
<evidence type="ECO:0008006" key="5">
    <source>
        <dbReference type="Google" id="ProtNLM"/>
    </source>
</evidence>
<dbReference type="Proteomes" id="UP000477911">
    <property type="component" value="Unassembled WGS sequence"/>
</dbReference>